<name>A0AAD5B8H4_SILAS</name>
<dbReference type="Gene3D" id="3.10.10.10">
    <property type="entry name" value="HIV Type 1 Reverse Transcriptase, subunit A, domain 1"/>
    <property type="match status" value="1"/>
</dbReference>
<dbReference type="GO" id="GO:0008270">
    <property type="term" value="F:zinc ion binding"/>
    <property type="evidence" value="ECO:0007669"/>
    <property type="project" value="UniProtKB-KW"/>
</dbReference>
<gene>
    <name evidence="3" type="ORF">C0J50_8196</name>
</gene>
<dbReference type="Pfam" id="PF16297">
    <property type="entry name" value="DUF4939"/>
    <property type="match status" value="1"/>
</dbReference>
<keyword evidence="1" id="KW-0863">Zinc-finger</keyword>
<evidence type="ECO:0000259" key="2">
    <source>
        <dbReference type="PROSITE" id="PS50158"/>
    </source>
</evidence>
<dbReference type="SMART" id="SM00343">
    <property type="entry name" value="ZnF_C2HC"/>
    <property type="match status" value="1"/>
</dbReference>
<proteinExistence type="predicted"/>
<dbReference type="InterPro" id="IPR032567">
    <property type="entry name" value="RTL1-rel"/>
</dbReference>
<sequence length="462" mass="50464">MALPASFSGNGAECQGFLLQAAIYIEMRPECSPSERAKVTFLISLLTRRALAWARALWSAASPALTSYAAFTSHFAERPYQELRLAMATYDDSLGLEAFIQRSIRVSQHLAACKSPEVEPAQAIAVPTTPEPEPMQLGSQRLSRLKRECRRAAGACLYCGERGHRVAQCPVRPPRRTVSTVTLSSDITHLSTLRVTLVTPALSLSASALVDSGSAGNFISQACLERLQLCRQSGSQELAVQTIQGRPLGKGKVKYCAPPIVLQVGVLHQEEIQLLVLKDSTVDVILGRPWLAKHSPTCSWHPCDILEWSPACRHKCLLPLPTPLWTVLTLAATQVEGAPKPAQVEIPHEYRAFSDVFSEEAATQLPPHRWDCAIDLKPGAKLPKGRVYPLSAPEHQAMEGYIQQALRQGFITQSSSPAASRFFFVAKKDGGLRPCIDYRGLNAQIAPLPYPLPLVPAALEEL</sequence>
<organism evidence="3 4">
    <name type="scientific">Silurus asotus</name>
    <name type="common">Amur catfish</name>
    <name type="synonym">Parasilurus asotus</name>
    <dbReference type="NCBI Taxonomy" id="30991"/>
    <lineage>
        <taxon>Eukaryota</taxon>
        <taxon>Metazoa</taxon>
        <taxon>Chordata</taxon>
        <taxon>Craniata</taxon>
        <taxon>Vertebrata</taxon>
        <taxon>Euteleostomi</taxon>
        <taxon>Actinopterygii</taxon>
        <taxon>Neopterygii</taxon>
        <taxon>Teleostei</taxon>
        <taxon>Ostariophysi</taxon>
        <taxon>Siluriformes</taxon>
        <taxon>Siluridae</taxon>
        <taxon>Silurus</taxon>
    </lineage>
</organism>
<evidence type="ECO:0000256" key="1">
    <source>
        <dbReference type="PROSITE-ProRule" id="PRU00047"/>
    </source>
</evidence>
<protein>
    <recommendedName>
        <fullName evidence="2">CCHC-type domain-containing protein</fullName>
    </recommendedName>
</protein>
<keyword evidence="1" id="KW-0862">Zinc</keyword>
<dbReference type="PANTHER" id="PTHR15503:SF22">
    <property type="entry name" value="TRANSPOSON TY3-I GAG POLYPROTEIN"/>
    <property type="match status" value="1"/>
</dbReference>
<dbReference type="Gene3D" id="2.40.70.10">
    <property type="entry name" value="Acid Proteases"/>
    <property type="match status" value="1"/>
</dbReference>
<dbReference type="PANTHER" id="PTHR15503">
    <property type="entry name" value="LDOC1 RELATED"/>
    <property type="match status" value="1"/>
</dbReference>
<keyword evidence="1" id="KW-0479">Metal-binding</keyword>
<dbReference type="InterPro" id="IPR001878">
    <property type="entry name" value="Znf_CCHC"/>
</dbReference>
<accession>A0AAD5B8H4</accession>
<dbReference type="AlphaFoldDB" id="A0AAD5B8H4"/>
<keyword evidence="4" id="KW-1185">Reference proteome</keyword>
<feature type="non-terminal residue" evidence="3">
    <location>
        <position position="1"/>
    </location>
</feature>
<dbReference type="InterPro" id="IPR036875">
    <property type="entry name" value="Znf_CCHC_sf"/>
</dbReference>
<dbReference type="SUPFAM" id="SSF56672">
    <property type="entry name" value="DNA/RNA polymerases"/>
    <property type="match status" value="1"/>
</dbReference>
<dbReference type="CDD" id="cd00303">
    <property type="entry name" value="retropepsin_like"/>
    <property type="match status" value="1"/>
</dbReference>
<dbReference type="SUPFAM" id="SSF50630">
    <property type="entry name" value="Acid proteases"/>
    <property type="match status" value="1"/>
</dbReference>
<dbReference type="SUPFAM" id="SSF57756">
    <property type="entry name" value="Retrovirus zinc finger-like domains"/>
    <property type="match status" value="1"/>
</dbReference>
<reference evidence="3" key="1">
    <citation type="submission" date="2018-07" db="EMBL/GenBank/DDBJ databases">
        <title>Comparative genomics of catfishes provides insights into carnivory and benthic adaptation.</title>
        <authorList>
            <person name="Zhang Y."/>
            <person name="Wang D."/>
            <person name="Peng Z."/>
            <person name="Zheng S."/>
            <person name="Shao F."/>
            <person name="Tao W."/>
        </authorList>
    </citation>
    <scope>NUCLEOTIDE SEQUENCE</scope>
    <source>
        <strain evidence="3">Chongqing</strain>
    </source>
</reference>
<dbReference type="Pfam" id="PF08284">
    <property type="entry name" value="RVP_2"/>
    <property type="match status" value="1"/>
</dbReference>
<evidence type="ECO:0000313" key="4">
    <source>
        <dbReference type="Proteomes" id="UP001205998"/>
    </source>
</evidence>
<comment type="caution">
    <text evidence="3">The sequence shown here is derived from an EMBL/GenBank/DDBJ whole genome shotgun (WGS) entry which is preliminary data.</text>
</comment>
<dbReference type="Proteomes" id="UP001205998">
    <property type="component" value="Unassembled WGS sequence"/>
</dbReference>
<dbReference type="EMBL" id="MU539315">
    <property type="protein sequence ID" value="KAI5629075.1"/>
    <property type="molecule type" value="Genomic_DNA"/>
</dbReference>
<feature type="domain" description="CCHC-type" evidence="2">
    <location>
        <begin position="156"/>
        <end position="170"/>
    </location>
</feature>
<dbReference type="PROSITE" id="PS50158">
    <property type="entry name" value="ZF_CCHC"/>
    <property type="match status" value="1"/>
</dbReference>
<evidence type="ECO:0000313" key="3">
    <source>
        <dbReference type="EMBL" id="KAI5629075.1"/>
    </source>
</evidence>
<dbReference type="GO" id="GO:0003676">
    <property type="term" value="F:nucleic acid binding"/>
    <property type="evidence" value="ECO:0007669"/>
    <property type="project" value="InterPro"/>
</dbReference>
<dbReference type="InterPro" id="IPR032549">
    <property type="entry name" value="DUF4939"/>
</dbReference>
<dbReference type="InterPro" id="IPR043502">
    <property type="entry name" value="DNA/RNA_pol_sf"/>
</dbReference>
<dbReference type="InterPro" id="IPR021109">
    <property type="entry name" value="Peptidase_aspartic_dom_sf"/>
</dbReference>